<dbReference type="PANTHER" id="PTHR46312">
    <property type="entry name" value="NACHT DOMAIN-CONTAINING PROTEIN"/>
    <property type="match status" value="1"/>
</dbReference>
<dbReference type="Gene3D" id="3.40.50.300">
    <property type="entry name" value="P-loop containing nucleotide triphosphate hydrolases"/>
    <property type="match status" value="1"/>
</dbReference>
<dbReference type="InterPro" id="IPR027417">
    <property type="entry name" value="P-loop_NTPase"/>
</dbReference>
<dbReference type="GO" id="GO:0007165">
    <property type="term" value="P:signal transduction"/>
    <property type="evidence" value="ECO:0007669"/>
    <property type="project" value="InterPro"/>
</dbReference>
<reference evidence="8" key="1">
    <citation type="submission" date="2021-10" db="EMBL/GenBank/DDBJ databases">
        <title>Tropical sea cucumber genome reveals ecological adaptation and Cuvierian tubules defense mechanism.</title>
        <authorList>
            <person name="Chen T."/>
        </authorList>
    </citation>
    <scope>NUCLEOTIDE SEQUENCE</scope>
    <source>
        <strain evidence="8">Nanhai2018</strain>
        <tissue evidence="8">Muscle</tissue>
    </source>
</reference>
<keyword evidence="1" id="KW-0479">Metal-binding</keyword>
<evidence type="ECO:0000256" key="2">
    <source>
        <dbReference type="ARBA" id="ARBA00022771"/>
    </source>
</evidence>
<dbReference type="SUPFAM" id="SSF52540">
    <property type="entry name" value="P-loop containing nucleoside triphosphate hydrolases"/>
    <property type="match status" value="1"/>
</dbReference>
<evidence type="ECO:0000259" key="6">
    <source>
        <dbReference type="PROSITE" id="PS50135"/>
    </source>
</evidence>
<evidence type="ECO:0000256" key="1">
    <source>
        <dbReference type="ARBA" id="ARBA00022723"/>
    </source>
</evidence>
<dbReference type="Gene3D" id="3.30.60.90">
    <property type="match status" value="3"/>
</dbReference>
<keyword evidence="9" id="KW-1185">Reference proteome</keyword>
<feature type="domain" description="NACHT" evidence="7">
    <location>
        <begin position="187"/>
        <end position="311"/>
    </location>
</feature>
<dbReference type="InterPro" id="IPR000488">
    <property type="entry name" value="Death_dom"/>
</dbReference>
<dbReference type="Proteomes" id="UP001152320">
    <property type="component" value="Chromosome 12"/>
</dbReference>
<dbReference type="GO" id="GO:0008270">
    <property type="term" value="F:zinc ion binding"/>
    <property type="evidence" value="ECO:0007669"/>
    <property type="project" value="UniProtKB-KW"/>
</dbReference>
<name>A0A9Q1BSB2_HOLLE</name>
<dbReference type="PROSITE" id="PS50017">
    <property type="entry name" value="DEATH_DOMAIN"/>
    <property type="match status" value="1"/>
</dbReference>
<keyword evidence="2 4" id="KW-0863">Zinc-finger</keyword>
<dbReference type="PROSITE" id="PS50135">
    <property type="entry name" value="ZF_ZZ_2"/>
    <property type="match status" value="1"/>
</dbReference>
<feature type="domain" description="ZZ-type" evidence="6">
    <location>
        <begin position="724"/>
        <end position="776"/>
    </location>
</feature>
<keyword evidence="3" id="KW-0862">Zinc</keyword>
<dbReference type="Gene3D" id="1.10.533.10">
    <property type="entry name" value="Death Domain, Fas"/>
    <property type="match status" value="1"/>
</dbReference>
<proteinExistence type="predicted"/>
<evidence type="ECO:0000256" key="3">
    <source>
        <dbReference type="ARBA" id="ARBA00022833"/>
    </source>
</evidence>
<dbReference type="Pfam" id="PF00569">
    <property type="entry name" value="ZZ"/>
    <property type="match status" value="2"/>
</dbReference>
<accession>A0A9Q1BSB2</accession>
<evidence type="ECO:0000259" key="5">
    <source>
        <dbReference type="PROSITE" id="PS50017"/>
    </source>
</evidence>
<gene>
    <name evidence="8" type="ORF">HOLleu_24932</name>
</gene>
<dbReference type="InterPro" id="IPR043145">
    <property type="entry name" value="Znf_ZZ_sf"/>
</dbReference>
<dbReference type="PANTHER" id="PTHR46312:SF2">
    <property type="entry name" value="NUCLEOTIDE-BINDING OLIGOMERIZATION DOMAIN-CONTAINING PROTEIN 2-LIKE"/>
    <property type="match status" value="1"/>
</dbReference>
<feature type="domain" description="Death" evidence="5">
    <location>
        <begin position="14"/>
        <end position="97"/>
    </location>
</feature>
<dbReference type="SMART" id="SM00291">
    <property type="entry name" value="ZnF_ZZ"/>
    <property type="match status" value="5"/>
</dbReference>
<dbReference type="SUPFAM" id="SSF57850">
    <property type="entry name" value="RING/U-box"/>
    <property type="match status" value="5"/>
</dbReference>
<dbReference type="CDD" id="cd01670">
    <property type="entry name" value="Death"/>
    <property type="match status" value="1"/>
</dbReference>
<evidence type="ECO:0000313" key="9">
    <source>
        <dbReference type="Proteomes" id="UP001152320"/>
    </source>
</evidence>
<dbReference type="InterPro" id="IPR011029">
    <property type="entry name" value="DEATH-like_dom_sf"/>
</dbReference>
<dbReference type="SUPFAM" id="SSF47986">
    <property type="entry name" value="DEATH domain"/>
    <property type="match status" value="1"/>
</dbReference>
<evidence type="ECO:0000259" key="7">
    <source>
        <dbReference type="PROSITE" id="PS50837"/>
    </source>
</evidence>
<evidence type="ECO:0000313" key="8">
    <source>
        <dbReference type="EMBL" id="KAJ8031669.1"/>
    </source>
</evidence>
<organism evidence="8 9">
    <name type="scientific">Holothuria leucospilota</name>
    <name type="common">Black long sea cucumber</name>
    <name type="synonym">Mertensiothuria leucospilota</name>
    <dbReference type="NCBI Taxonomy" id="206669"/>
    <lineage>
        <taxon>Eukaryota</taxon>
        <taxon>Metazoa</taxon>
        <taxon>Echinodermata</taxon>
        <taxon>Eleutherozoa</taxon>
        <taxon>Echinozoa</taxon>
        <taxon>Holothuroidea</taxon>
        <taxon>Aspidochirotacea</taxon>
        <taxon>Aspidochirotida</taxon>
        <taxon>Holothuriidae</taxon>
        <taxon>Holothuria</taxon>
    </lineage>
</organism>
<dbReference type="AlphaFoldDB" id="A0A9Q1BSB2"/>
<dbReference type="Pfam" id="PF00531">
    <property type="entry name" value="Death"/>
    <property type="match status" value="1"/>
</dbReference>
<dbReference type="PROSITE" id="PS50837">
    <property type="entry name" value="NACHT"/>
    <property type="match status" value="1"/>
</dbReference>
<dbReference type="Pfam" id="PF05729">
    <property type="entry name" value="NACHT"/>
    <property type="match status" value="1"/>
</dbReference>
<protein>
    <submittedName>
        <fullName evidence="8">NLR family CARD domain-containing protein 4</fullName>
    </submittedName>
</protein>
<comment type="caution">
    <text evidence="8">The sequence shown here is derived from an EMBL/GenBank/DDBJ whole genome shotgun (WGS) entry which is preliminary data.</text>
</comment>
<dbReference type="OrthoDB" id="427518at2759"/>
<dbReference type="InterPro" id="IPR007111">
    <property type="entry name" value="NACHT_NTPase"/>
</dbReference>
<dbReference type="InterPro" id="IPR000433">
    <property type="entry name" value="Znf_ZZ"/>
</dbReference>
<sequence length="1028" mass="119162">MADLSCSIRHDTVDEILLTELSGYIGKEWLDIGRYLGVPDSKLQSVIADNPSNRKEAIFQSLLTWKRGNSDPTCTWLCNALRAADRTDLADYLQIRTSFNQNIPSRTSLSYDEKVADFVESLKQKYQLWCHLIRPNPSKEECKVHLQELFVDVHLSKFVFRNGKHKWEPLPKGLQSLFLDEHLKNANKIIIEGDPGYGKTTMFYHLADLWCQGRDVMELKKLFVLLPLKRVKVNASIYKSIKDILLPKDTLINEEDIKDILAGAAGSVVALDGLDEFPGRNVEEYESSDVMAILRHEMLQKLKVFLSTRSSCLPDVSDCDVVRIKLNRFTDAQRQMYIQKVFPTDQQRGNMILSAIKENDFMSDLAEVPLLFSLIVHVLGDDLASGMEVKFDGVTQFFKYIVTCFKGHLKTKRFQQVTTDKKDDTKEEDINEIAYDGLMPQSKKLAWRKEKVYEAKSYQLMVNMGILIEEEGDVDVETSLDDLNLRSTDVRFFHRTFQEWFGAHYLSKVLETHEEFKENLRNITNPWELQYLLRFSCGMSKRVPKIILEFIASLPDDDRNSDLFFLCLYESIGEKHLWKDAVTSMCHKIQTIQLMHEEAKFLSKSKALFLRLAHEWKTPVPEVNINASALTAESVCEDLIKLKTDVNVTPFSTKFLRIYRWYGPQFAIFLKRCEKLEEIRIYTEYLPYQPSGIQQHLGKCPIKVTLNFNMQLYEMRNGEWECVHQKDICQACGTTPIIGLHWKCKTCSNSLFCESCMMRGNHKDHKRFPVTGSLIDLMPLNPSRKILCNKCQLRNVGRSGFQCKVCPYYFLCNHCKNEGNHQDHGLQSRCDKCFGLNLCKDCQDEVTRTKKSLALYEHMKCSNCNNYIQRTMFYCKECKGYKLCQSCKTTGVQPCHEQQQLTQHDRTEDSGDVECHHCNTNILGVFFKCRSCRGEKYKYTRGFILCSNCKSNGIHAEHEFKELQCKEVEHYLIECNACRVGAGEPPFDALVGVRYRCKTCKWYNLCEQCNYEGIHSYHEFEEWTVSQF</sequence>
<dbReference type="EMBL" id="JAIZAY010000012">
    <property type="protein sequence ID" value="KAJ8031669.1"/>
    <property type="molecule type" value="Genomic_DNA"/>
</dbReference>
<evidence type="ECO:0000256" key="4">
    <source>
        <dbReference type="PROSITE-ProRule" id="PRU00228"/>
    </source>
</evidence>